<dbReference type="Proteomes" id="UP000524558">
    <property type="component" value="Unassembled WGS sequence"/>
</dbReference>
<feature type="non-terminal residue" evidence="2">
    <location>
        <position position="1"/>
    </location>
</feature>
<dbReference type="Gene3D" id="1.10.357.70">
    <property type="entry name" value="Exocyst complex component Sec6, C-terminal domain"/>
    <property type="match status" value="1"/>
</dbReference>
<name>A0A7K5NHT5_CHRMC</name>
<dbReference type="GO" id="GO:0006887">
    <property type="term" value="P:exocytosis"/>
    <property type="evidence" value="ECO:0007669"/>
    <property type="project" value="InterPro"/>
</dbReference>
<protein>
    <submittedName>
        <fullName evidence="2">EXOC3 protein</fullName>
    </submittedName>
</protein>
<proteinExistence type="inferred from homology"/>
<dbReference type="EMBL" id="VYZF01000785">
    <property type="protein sequence ID" value="NWT42581.1"/>
    <property type="molecule type" value="Genomic_DNA"/>
</dbReference>
<dbReference type="AlphaFoldDB" id="A0A7K5NHT5"/>
<comment type="similarity">
    <text evidence="1">Belongs to the SEC6 family.</text>
</comment>
<gene>
    <name evidence="2" type="primary">Exoc3</name>
    <name evidence="2" type="ORF">CHRMAC_R14824</name>
</gene>
<keyword evidence="3" id="KW-1185">Reference proteome</keyword>
<organism evidence="2 3">
    <name type="scientific">Chroicocephalus maculipennis</name>
    <name type="common">Brown-hooded gull</name>
    <name type="synonym">Larus maculipennis</name>
    <dbReference type="NCBI Taxonomy" id="287016"/>
    <lineage>
        <taxon>Eukaryota</taxon>
        <taxon>Metazoa</taxon>
        <taxon>Chordata</taxon>
        <taxon>Craniata</taxon>
        <taxon>Vertebrata</taxon>
        <taxon>Euteleostomi</taxon>
        <taxon>Archelosauria</taxon>
        <taxon>Archosauria</taxon>
        <taxon>Dinosauria</taxon>
        <taxon>Saurischia</taxon>
        <taxon>Theropoda</taxon>
        <taxon>Coelurosauria</taxon>
        <taxon>Aves</taxon>
        <taxon>Neognathae</taxon>
        <taxon>Neoaves</taxon>
        <taxon>Charadriiformes</taxon>
        <taxon>Laridae</taxon>
        <taxon>Chroicocephalus</taxon>
    </lineage>
</organism>
<evidence type="ECO:0000313" key="2">
    <source>
        <dbReference type="EMBL" id="NWT42581.1"/>
    </source>
</evidence>
<evidence type="ECO:0000256" key="1">
    <source>
        <dbReference type="ARBA" id="ARBA00009447"/>
    </source>
</evidence>
<sequence length="59" mass="6948">MTVEAHRRVVVEYIRAIMLKRISFKNAEERKEGAEKMIKEAEQFRFLFKKLAAVSICFG</sequence>
<comment type="caution">
    <text evidence="2">The sequence shown here is derived from an EMBL/GenBank/DDBJ whole genome shotgun (WGS) entry which is preliminary data.</text>
</comment>
<dbReference type="GO" id="GO:0000145">
    <property type="term" value="C:exocyst"/>
    <property type="evidence" value="ECO:0007669"/>
    <property type="project" value="InterPro"/>
</dbReference>
<dbReference type="Pfam" id="PF06046">
    <property type="entry name" value="Sec6"/>
    <property type="match status" value="1"/>
</dbReference>
<feature type="non-terminal residue" evidence="2">
    <location>
        <position position="59"/>
    </location>
</feature>
<reference evidence="2 3" key="1">
    <citation type="submission" date="2019-09" db="EMBL/GenBank/DDBJ databases">
        <title>Bird 10,000 Genomes (B10K) Project - Family phase.</title>
        <authorList>
            <person name="Zhang G."/>
        </authorList>
    </citation>
    <scope>NUCLEOTIDE SEQUENCE [LARGE SCALE GENOMIC DNA]</scope>
    <source>
        <strain evidence="2">B10K-DU-021-33</strain>
        <tissue evidence="2">Mixed tissue sample</tissue>
    </source>
</reference>
<evidence type="ECO:0000313" key="3">
    <source>
        <dbReference type="Proteomes" id="UP000524558"/>
    </source>
</evidence>
<accession>A0A7K5NHT5</accession>
<dbReference type="InterPro" id="IPR042532">
    <property type="entry name" value="EXOC3/Sec6_C"/>
</dbReference>
<dbReference type="InterPro" id="IPR010326">
    <property type="entry name" value="EXOC3/Sec6"/>
</dbReference>